<feature type="region of interest" description="Disordered" evidence="8">
    <location>
        <begin position="1"/>
        <end position="20"/>
    </location>
</feature>
<dbReference type="GO" id="GO:0004497">
    <property type="term" value="F:monooxygenase activity"/>
    <property type="evidence" value="ECO:0007669"/>
    <property type="project" value="UniProtKB-KW"/>
</dbReference>
<dbReference type="GO" id="GO:0016705">
    <property type="term" value="F:oxidoreductase activity, acting on paired donors, with incorporation or reduction of molecular oxygen"/>
    <property type="evidence" value="ECO:0007669"/>
    <property type="project" value="InterPro"/>
</dbReference>
<comment type="caution">
    <text evidence="9">The sequence shown here is derived from an EMBL/GenBank/DDBJ whole genome shotgun (WGS) entry which is preliminary data.</text>
</comment>
<keyword evidence="10" id="KW-1185">Reference proteome</keyword>
<name>A0A388K5V2_CHABU</name>
<evidence type="ECO:0000256" key="5">
    <source>
        <dbReference type="ARBA" id="ARBA00023004"/>
    </source>
</evidence>
<proteinExistence type="inferred from homology"/>
<protein>
    <recommendedName>
        <fullName evidence="11">Cytochrome P450</fullName>
    </recommendedName>
</protein>
<dbReference type="PANTHER" id="PTHR24286:SF384">
    <property type="entry name" value="P450, PUTATIVE (EUROFUNG)-RELATED"/>
    <property type="match status" value="1"/>
</dbReference>
<comment type="cofactor">
    <cofactor evidence="7">
        <name>heme</name>
        <dbReference type="ChEBI" id="CHEBI:30413"/>
    </cofactor>
</comment>
<dbReference type="OrthoDB" id="1372046at2759"/>
<sequence length="967" mass="101904">MTGLPFFPDRECPSAPGSGSGTPTTVLGKIFFFLLRAGAAMVAASATTITITTTAMVMLLSTTAIPAIILRRIFLSNTTGTSPSPETISPPSSSRRAKSSDSGSDEPESGPRCRPGTSTSRAAGPPTWSSSRSSSTSSGSSSNHLHVPGPNSRINPSAGPGSSSDSSAAGPDTSPLPEERGSTLTSSSSSSSSAAAAAAAASSSSSSSSSFSCFLKDHRLTDLFMWRGRGGGTSVGESADSAESAPCLSGRSLPLVPPGNLGLPFIGETLRFFYENWKAGSRDAFVFSRVAKHGGVYRTHLFGSEMIGVSSPAAVKLVLTHEDDLFRVQWPRSTRRLLGREAVSMITGARHRRLRKVLGKALSPECLRQYVPRMDRVASDVVDSWLDRDRDGDRNQASSRDENGRGGGGGGGGEGRRRKGGGEAAGEDPTTGRAMSAVAAFEEIKRYAFTLACDVFVSVRPGPRLDRLSGLFERWLVGLFSLPLALPVTAFGRSLKAREELLKELQQILSERRTTAALLLPPSPPPPPSSSSSSSSSDYSSSSSSSTSSSSSSSGSNERGRNVGASTKGLVSTSSSPAEGGREGGGVGVSSSSVSMMEGSCDSLDLKSHTVKKNHGSRDAKGKGEGGGDSGEGGGDSGEGGGQEGTGRRMGDGEEVRGGGEVGRGGGGGELRGQGERKAYRESQERESASPPSRTPLPFDLLTGLIELEEEMACSTIKQAGIKSPSLSKMDEREDRRRDTGGGGEGGGGSEENSKTRDDVILDTILTLLFAGHDTSAILITWLVKCLPAHPEVLSKLREEHDAIAKQMGPDGTLTFQMITKDMSYTDKVINEGLRSNSPVPAAFRKALKDVEVDGYRIPKDSMVMVSFSPNAFNSDVFKNPHSFDPSNFDQPPPPFAFTPWGGGQRICPGNEFAKLETKIFLHHLVRKCNWFPVDPNEPLDLVHPMPRPSRGLPILVSKRVVCDESQ</sequence>
<comment type="similarity">
    <text evidence="1">Belongs to the cytochrome P450 family.</text>
</comment>
<feature type="region of interest" description="Disordered" evidence="8">
    <location>
        <begin position="518"/>
        <end position="699"/>
    </location>
</feature>
<feature type="compositionally biased region" description="Basic and acidic residues" evidence="8">
    <location>
        <begin position="616"/>
        <end position="626"/>
    </location>
</feature>
<dbReference type="AlphaFoldDB" id="A0A388K5V2"/>
<gene>
    <name evidence="9" type="ORF">CBR_g50792</name>
</gene>
<feature type="compositionally biased region" description="Gly residues" evidence="8">
    <location>
        <begin position="741"/>
        <end position="750"/>
    </location>
</feature>
<evidence type="ECO:0000256" key="1">
    <source>
        <dbReference type="ARBA" id="ARBA00010617"/>
    </source>
</evidence>
<evidence type="ECO:0008006" key="11">
    <source>
        <dbReference type="Google" id="ProtNLM"/>
    </source>
</evidence>
<dbReference type="Pfam" id="PF00067">
    <property type="entry name" value="p450"/>
    <property type="match status" value="2"/>
</dbReference>
<reference evidence="9 10" key="1">
    <citation type="journal article" date="2018" name="Cell">
        <title>The Chara Genome: Secondary Complexity and Implications for Plant Terrestrialization.</title>
        <authorList>
            <person name="Nishiyama T."/>
            <person name="Sakayama H."/>
            <person name="Vries J.D."/>
            <person name="Buschmann H."/>
            <person name="Saint-Marcoux D."/>
            <person name="Ullrich K.K."/>
            <person name="Haas F.B."/>
            <person name="Vanderstraeten L."/>
            <person name="Becker D."/>
            <person name="Lang D."/>
            <person name="Vosolsobe S."/>
            <person name="Rombauts S."/>
            <person name="Wilhelmsson P.K.I."/>
            <person name="Janitza P."/>
            <person name="Kern R."/>
            <person name="Heyl A."/>
            <person name="Rumpler F."/>
            <person name="Villalobos L.I.A.C."/>
            <person name="Clay J.M."/>
            <person name="Skokan R."/>
            <person name="Toyoda A."/>
            <person name="Suzuki Y."/>
            <person name="Kagoshima H."/>
            <person name="Schijlen E."/>
            <person name="Tajeshwar N."/>
            <person name="Catarino B."/>
            <person name="Hetherington A.J."/>
            <person name="Saltykova A."/>
            <person name="Bonnot C."/>
            <person name="Breuninger H."/>
            <person name="Symeonidi A."/>
            <person name="Radhakrishnan G.V."/>
            <person name="Van Nieuwerburgh F."/>
            <person name="Deforce D."/>
            <person name="Chang C."/>
            <person name="Karol K.G."/>
            <person name="Hedrich R."/>
            <person name="Ulvskov P."/>
            <person name="Glockner G."/>
            <person name="Delwiche C.F."/>
            <person name="Petrasek J."/>
            <person name="Van de Peer Y."/>
            <person name="Friml J."/>
            <person name="Beilby M."/>
            <person name="Dolan L."/>
            <person name="Kohara Y."/>
            <person name="Sugano S."/>
            <person name="Fujiyama A."/>
            <person name="Delaux P.-M."/>
            <person name="Quint M."/>
            <person name="TheiBen G."/>
            <person name="Hagemann M."/>
            <person name="Harholt J."/>
            <person name="Dunand C."/>
            <person name="Zachgo S."/>
            <person name="Langdale J."/>
            <person name="Maumus F."/>
            <person name="Straeten D.V.D."/>
            <person name="Gould S.B."/>
            <person name="Rensing S.A."/>
        </authorList>
    </citation>
    <scope>NUCLEOTIDE SEQUENCE [LARGE SCALE GENOMIC DNA]</scope>
    <source>
        <strain evidence="9 10">S276</strain>
    </source>
</reference>
<dbReference type="PROSITE" id="PS00086">
    <property type="entry name" value="CYTOCHROME_P450"/>
    <property type="match status" value="1"/>
</dbReference>
<dbReference type="Proteomes" id="UP000265515">
    <property type="component" value="Unassembled WGS sequence"/>
</dbReference>
<feature type="compositionally biased region" description="Basic and acidic residues" evidence="8">
    <location>
        <begin position="729"/>
        <end position="740"/>
    </location>
</feature>
<feature type="compositionally biased region" description="Low complexity" evidence="8">
    <location>
        <begin position="589"/>
        <end position="600"/>
    </location>
</feature>
<dbReference type="EMBL" id="BFEA01000061">
    <property type="protein sequence ID" value="GBG65432.1"/>
    <property type="molecule type" value="Genomic_DNA"/>
</dbReference>
<keyword evidence="6" id="KW-0503">Monooxygenase</keyword>
<dbReference type="STRING" id="69332.A0A388K5V2"/>
<dbReference type="InterPro" id="IPR036396">
    <property type="entry name" value="Cyt_P450_sf"/>
</dbReference>
<feature type="compositionally biased region" description="Low complexity" evidence="8">
    <location>
        <begin position="156"/>
        <end position="172"/>
    </location>
</feature>
<dbReference type="GO" id="GO:0016125">
    <property type="term" value="P:sterol metabolic process"/>
    <property type="evidence" value="ECO:0007669"/>
    <property type="project" value="TreeGrafter"/>
</dbReference>
<keyword evidence="3 7" id="KW-0479">Metal-binding</keyword>
<feature type="compositionally biased region" description="Low complexity" evidence="8">
    <location>
        <begin position="129"/>
        <end position="142"/>
    </location>
</feature>
<feature type="region of interest" description="Disordered" evidence="8">
    <location>
        <begin position="387"/>
        <end position="433"/>
    </location>
</feature>
<organism evidence="9 10">
    <name type="scientific">Chara braunii</name>
    <name type="common">Braun's stonewort</name>
    <dbReference type="NCBI Taxonomy" id="69332"/>
    <lineage>
        <taxon>Eukaryota</taxon>
        <taxon>Viridiplantae</taxon>
        <taxon>Streptophyta</taxon>
        <taxon>Charophyceae</taxon>
        <taxon>Charales</taxon>
        <taxon>Characeae</taxon>
        <taxon>Chara</taxon>
    </lineage>
</organism>
<dbReference type="Gene3D" id="1.10.630.10">
    <property type="entry name" value="Cytochrome P450"/>
    <property type="match status" value="3"/>
</dbReference>
<evidence type="ECO:0000256" key="6">
    <source>
        <dbReference type="ARBA" id="ARBA00023033"/>
    </source>
</evidence>
<evidence type="ECO:0000313" key="10">
    <source>
        <dbReference type="Proteomes" id="UP000265515"/>
    </source>
</evidence>
<dbReference type="InterPro" id="IPR002401">
    <property type="entry name" value="Cyt_P450_E_grp-I"/>
</dbReference>
<evidence type="ECO:0000256" key="3">
    <source>
        <dbReference type="ARBA" id="ARBA00022723"/>
    </source>
</evidence>
<dbReference type="InterPro" id="IPR017972">
    <property type="entry name" value="Cyt_P450_CS"/>
</dbReference>
<feature type="compositionally biased region" description="Basic and acidic residues" evidence="8">
    <location>
        <begin position="673"/>
        <end position="688"/>
    </location>
</feature>
<keyword evidence="2 7" id="KW-0349">Heme</keyword>
<dbReference type="SUPFAM" id="SSF48264">
    <property type="entry name" value="Cytochrome P450"/>
    <property type="match status" value="2"/>
</dbReference>
<evidence type="ECO:0000256" key="2">
    <source>
        <dbReference type="ARBA" id="ARBA00022617"/>
    </source>
</evidence>
<dbReference type="GO" id="GO:0005506">
    <property type="term" value="F:iron ion binding"/>
    <property type="evidence" value="ECO:0007669"/>
    <property type="project" value="InterPro"/>
</dbReference>
<dbReference type="Gramene" id="GBG65432">
    <property type="protein sequence ID" value="GBG65432"/>
    <property type="gene ID" value="CBR_g50792"/>
</dbReference>
<accession>A0A388K5V2</accession>
<feature type="region of interest" description="Disordered" evidence="8">
    <location>
        <begin position="78"/>
        <end position="189"/>
    </location>
</feature>
<keyword evidence="4" id="KW-0560">Oxidoreductase</keyword>
<feature type="compositionally biased region" description="Gly residues" evidence="8">
    <location>
        <begin position="659"/>
        <end position="672"/>
    </location>
</feature>
<dbReference type="GO" id="GO:0020037">
    <property type="term" value="F:heme binding"/>
    <property type="evidence" value="ECO:0007669"/>
    <property type="project" value="InterPro"/>
</dbReference>
<feature type="compositionally biased region" description="Basic and acidic residues" evidence="8">
    <location>
        <begin position="387"/>
        <end position="404"/>
    </location>
</feature>
<feature type="compositionally biased region" description="Gly residues" evidence="8">
    <location>
        <begin position="627"/>
        <end position="645"/>
    </location>
</feature>
<keyword evidence="5 7" id="KW-0408">Iron</keyword>
<feature type="region of interest" description="Disordered" evidence="8">
    <location>
        <begin position="716"/>
        <end position="755"/>
    </location>
</feature>
<evidence type="ECO:0000256" key="4">
    <source>
        <dbReference type="ARBA" id="ARBA00023002"/>
    </source>
</evidence>
<evidence type="ECO:0000256" key="8">
    <source>
        <dbReference type="SAM" id="MobiDB-lite"/>
    </source>
</evidence>
<feature type="compositionally biased region" description="Low complexity" evidence="8">
    <location>
        <begin position="530"/>
        <end position="556"/>
    </location>
</feature>
<feature type="binding site" description="axial binding residue" evidence="7">
    <location>
        <position position="908"/>
    </location>
    <ligand>
        <name>heme</name>
        <dbReference type="ChEBI" id="CHEBI:30413"/>
    </ligand>
    <ligandPart>
        <name>Fe</name>
        <dbReference type="ChEBI" id="CHEBI:18248"/>
    </ligandPart>
</feature>
<dbReference type="InterPro" id="IPR001128">
    <property type="entry name" value="Cyt_P450"/>
</dbReference>
<feature type="compositionally biased region" description="Basic and acidic residues" evidence="8">
    <location>
        <begin position="646"/>
        <end position="658"/>
    </location>
</feature>
<dbReference type="PANTHER" id="PTHR24286">
    <property type="entry name" value="CYTOCHROME P450 26"/>
    <property type="match status" value="1"/>
</dbReference>
<dbReference type="PRINTS" id="PR00463">
    <property type="entry name" value="EP450I"/>
</dbReference>
<evidence type="ECO:0000256" key="7">
    <source>
        <dbReference type="PIRSR" id="PIRSR602401-1"/>
    </source>
</evidence>
<feature type="compositionally biased region" description="Low complexity" evidence="8">
    <location>
        <begin position="78"/>
        <end position="94"/>
    </location>
</feature>
<evidence type="ECO:0000313" key="9">
    <source>
        <dbReference type="EMBL" id="GBG65432.1"/>
    </source>
</evidence>